<sequence>MLYLLLKTGISALILVAVSEVAKRSSIFGALIASLPLTSLLAILWMRWEKAETKAIADLSQSIFYLVLPSLAFFFLFPLFLNRGMHFWLSISLAVGVTIALYLLMLILLHAFSNPIR</sequence>
<dbReference type="EMBL" id="VSSQ01114143">
    <property type="protein sequence ID" value="MPN50197.1"/>
    <property type="molecule type" value="Genomic_DNA"/>
</dbReference>
<keyword evidence="1" id="KW-0472">Membrane</keyword>
<name>A0A645IFX8_9ZZZZ</name>
<accession>A0A645IFX8</accession>
<feature type="transmembrane region" description="Helical" evidence="1">
    <location>
        <begin position="87"/>
        <end position="112"/>
    </location>
</feature>
<evidence type="ECO:0008006" key="3">
    <source>
        <dbReference type="Google" id="ProtNLM"/>
    </source>
</evidence>
<gene>
    <name evidence="2" type="ORF">SDC9_197823</name>
</gene>
<comment type="caution">
    <text evidence="2">The sequence shown here is derived from an EMBL/GenBank/DDBJ whole genome shotgun (WGS) entry which is preliminary data.</text>
</comment>
<dbReference type="NCBIfam" id="NF006749">
    <property type="entry name" value="PRK09272.1-2"/>
    <property type="match status" value="1"/>
</dbReference>
<evidence type="ECO:0000256" key="1">
    <source>
        <dbReference type="SAM" id="Phobius"/>
    </source>
</evidence>
<keyword evidence="1" id="KW-1133">Transmembrane helix</keyword>
<reference evidence="2" key="1">
    <citation type="submission" date="2019-08" db="EMBL/GenBank/DDBJ databases">
        <authorList>
            <person name="Kucharzyk K."/>
            <person name="Murdoch R.W."/>
            <person name="Higgins S."/>
            <person name="Loffler F."/>
        </authorList>
    </citation>
    <scope>NUCLEOTIDE SEQUENCE</scope>
</reference>
<proteinExistence type="predicted"/>
<protein>
    <recommendedName>
        <fullName evidence="3">DUF3147 family protein</fullName>
    </recommendedName>
</protein>
<organism evidence="2">
    <name type="scientific">bioreactor metagenome</name>
    <dbReference type="NCBI Taxonomy" id="1076179"/>
    <lineage>
        <taxon>unclassified sequences</taxon>
        <taxon>metagenomes</taxon>
        <taxon>ecological metagenomes</taxon>
    </lineage>
</organism>
<dbReference type="AlphaFoldDB" id="A0A645IFX8"/>
<dbReference type="InterPro" id="IPR058117">
    <property type="entry name" value="BV97_02767-like"/>
</dbReference>
<feature type="transmembrane region" description="Helical" evidence="1">
    <location>
        <begin position="29"/>
        <end position="48"/>
    </location>
</feature>
<evidence type="ECO:0000313" key="2">
    <source>
        <dbReference type="EMBL" id="MPN50197.1"/>
    </source>
</evidence>
<keyword evidence="1" id="KW-0812">Transmembrane</keyword>
<feature type="transmembrane region" description="Helical" evidence="1">
    <location>
        <begin position="63"/>
        <end position="81"/>
    </location>
</feature>